<organism evidence="1">
    <name type="scientific">Trepomonas sp. PC1</name>
    <dbReference type="NCBI Taxonomy" id="1076344"/>
    <lineage>
        <taxon>Eukaryota</taxon>
        <taxon>Metamonada</taxon>
        <taxon>Diplomonadida</taxon>
        <taxon>Hexamitidae</taxon>
        <taxon>Hexamitinae</taxon>
        <taxon>Trepomonas</taxon>
    </lineage>
</organism>
<name>A0A146K513_9EUKA</name>
<feature type="non-terminal residue" evidence="1">
    <location>
        <position position="1"/>
    </location>
</feature>
<dbReference type="AlphaFoldDB" id="A0A146K513"/>
<dbReference type="Pfam" id="PF13306">
    <property type="entry name" value="LRR_5"/>
    <property type="match status" value="1"/>
</dbReference>
<proteinExistence type="predicted"/>
<gene>
    <name evidence="1" type="ORF">TPC1_20122</name>
</gene>
<accession>A0A146K513</accession>
<evidence type="ECO:0000313" key="1">
    <source>
        <dbReference type="EMBL" id="JAP90579.1"/>
    </source>
</evidence>
<dbReference type="InterPro" id="IPR032675">
    <property type="entry name" value="LRR_dom_sf"/>
</dbReference>
<protein>
    <submittedName>
        <fullName evidence="1">Leucine rich repeats-containing protein</fullName>
    </submittedName>
</protein>
<sequence length="148" mass="16877">FSFCNSLKVVSMDSVVTIPQFCFKCCFSLQSCSFKSATSTAHSAFAECAQLMKLEMPLLVQGESNCIQTNQDNFRFVPLINIFLTQKLVQIVNSVTKHNLEQKIINVLKMKINLQFMFKWVITRATIIGEKTFYNNYNLSTIIAPEVQ</sequence>
<dbReference type="InterPro" id="IPR026906">
    <property type="entry name" value="LRR_5"/>
</dbReference>
<dbReference type="Gene3D" id="3.80.10.10">
    <property type="entry name" value="Ribonuclease Inhibitor"/>
    <property type="match status" value="1"/>
</dbReference>
<feature type="non-terminal residue" evidence="1">
    <location>
        <position position="148"/>
    </location>
</feature>
<dbReference type="EMBL" id="GDID01006027">
    <property type="protein sequence ID" value="JAP90579.1"/>
    <property type="molecule type" value="Transcribed_RNA"/>
</dbReference>
<reference evidence="1" key="1">
    <citation type="submission" date="2015-07" db="EMBL/GenBank/DDBJ databases">
        <title>Adaptation to a free-living lifestyle via gene acquisitions in the diplomonad Trepomonas sp. PC1.</title>
        <authorList>
            <person name="Xu F."/>
            <person name="Jerlstrom-Hultqvist J."/>
            <person name="Kolisko M."/>
            <person name="Simpson A.G.B."/>
            <person name="Roger A.J."/>
            <person name="Svard S.G."/>
            <person name="Andersson J.O."/>
        </authorList>
    </citation>
    <scope>NUCLEOTIDE SEQUENCE</scope>
    <source>
        <strain evidence="1">PC1</strain>
    </source>
</reference>